<feature type="domain" description="FAD/NAD(P)-binding" evidence="5">
    <location>
        <begin position="7"/>
        <end position="303"/>
    </location>
</feature>
<sequence>MADDVTMVIAGAGLAGAKAAQTLRDEGFTGRVVLVGDEQERPYERPPLSKEYLQGRAERESVFVHPRDWYAEHGVELRPGVPASAVDTDAHELVLADGDRIGYSTLLLATGSSPRRLPVPGTDLAGVHHLRTLADSERIAESLRTSRRLVAVGAGWIGLEVTAAARLADVAVTVVESASLPLLRVLGPEIAPVFADLHRAHDVDLRCDTGLAEILGRDGRVSGVRLGDGTEIEADAVVVGVGITPNTGPAEAGGLRVDDGVVVDEHHRTSDPDVHAAGDVARLLHPAYDRHLRVEHWANALNGGPAAARSMLGGDAGYDRLPYFFSDQYDLGMEYTGYAEPGGYDEVVVRGDLAAREFIAFWLADGRVQAGMNVNVWDVTAPIQRLIRSGAAVDTGRLADVDVPLDDLAPISPTHAER</sequence>
<keyword evidence="2" id="KW-0285">Flavoprotein</keyword>
<evidence type="ECO:0000259" key="5">
    <source>
        <dbReference type="Pfam" id="PF07992"/>
    </source>
</evidence>
<dbReference type="Gene3D" id="3.30.390.30">
    <property type="match status" value="1"/>
</dbReference>
<feature type="domain" description="Reductase C-terminal" evidence="6">
    <location>
        <begin position="323"/>
        <end position="408"/>
    </location>
</feature>
<dbReference type="InterPro" id="IPR028202">
    <property type="entry name" value="Reductase_C"/>
</dbReference>
<dbReference type="Proteomes" id="UP001500457">
    <property type="component" value="Unassembled WGS sequence"/>
</dbReference>
<organism evidence="7 8">
    <name type="scientific">Actinomycetospora straminea</name>
    <dbReference type="NCBI Taxonomy" id="663607"/>
    <lineage>
        <taxon>Bacteria</taxon>
        <taxon>Bacillati</taxon>
        <taxon>Actinomycetota</taxon>
        <taxon>Actinomycetes</taxon>
        <taxon>Pseudonocardiales</taxon>
        <taxon>Pseudonocardiaceae</taxon>
        <taxon>Actinomycetospora</taxon>
    </lineage>
</organism>
<name>A0ABP9EKG7_9PSEU</name>
<dbReference type="PRINTS" id="PR00368">
    <property type="entry name" value="FADPNR"/>
</dbReference>
<keyword evidence="3" id="KW-0274">FAD</keyword>
<dbReference type="InterPro" id="IPR036188">
    <property type="entry name" value="FAD/NAD-bd_sf"/>
</dbReference>
<evidence type="ECO:0000259" key="6">
    <source>
        <dbReference type="Pfam" id="PF14759"/>
    </source>
</evidence>
<dbReference type="Pfam" id="PF14759">
    <property type="entry name" value="Reductase_C"/>
    <property type="match status" value="1"/>
</dbReference>
<evidence type="ECO:0000256" key="1">
    <source>
        <dbReference type="ARBA" id="ARBA00001974"/>
    </source>
</evidence>
<evidence type="ECO:0000256" key="3">
    <source>
        <dbReference type="ARBA" id="ARBA00022827"/>
    </source>
</evidence>
<comment type="cofactor">
    <cofactor evidence="1">
        <name>FAD</name>
        <dbReference type="ChEBI" id="CHEBI:57692"/>
    </cofactor>
</comment>
<comment type="caution">
    <text evidence="7">The sequence shown here is derived from an EMBL/GenBank/DDBJ whole genome shotgun (WGS) entry which is preliminary data.</text>
</comment>
<dbReference type="PANTHER" id="PTHR43557:SF2">
    <property type="entry name" value="RIESKE DOMAIN-CONTAINING PROTEIN-RELATED"/>
    <property type="match status" value="1"/>
</dbReference>
<dbReference type="PRINTS" id="PR00411">
    <property type="entry name" value="PNDRDTASEI"/>
</dbReference>
<accession>A0ABP9EKG7</accession>
<evidence type="ECO:0000313" key="8">
    <source>
        <dbReference type="Proteomes" id="UP001500457"/>
    </source>
</evidence>
<evidence type="ECO:0000313" key="7">
    <source>
        <dbReference type="EMBL" id="GAA4880175.1"/>
    </source>
</evidence>
<protein>
    <submittedName>
        <fullName evidence="7">FAD-dependent oxidoreductase</fullName>
    </submittedName>
</protein>
<dbReference type="Gene3D" id="3.50.50.60">
    <property type="entry name" value="FAD/NAD(P)-binding domain"/>
    <property type="match status" value="2"/>
</dbReference>
<keyword evidence="4" id="KW-0560">Oxidoreductase</keyword>
<dbReference type="PANTHER" id="PTHR43557">
    <property type="entry name" value="APOPTOSIS-INDUCING FACTOR 1"/>
    <property type="match status" value="1"/>
</dbReference>
<dbReference type="Pfam" id="PF07992">
    <property type="entry name" value="Pyr_redox_2"/>
    <property type="match status" value="1"/>
</dbReference>
<evidence type="ECO:0000256" key="2">
    <source>
        <dbReference type="ARBA" id="ARBA00022630"/>
    </source>
</evidence>
<dbReference type="SUPFAM" id="SSF55424">
    <property type="entry name" value="FAD/NAD-linked reductases, dimerisation (C-terminal) domain"/>
    <property type="match status" value="1"/>
</dbReference>
<evidence type="ECO:0000256" key="4">
    <source>
        <dbReference type="ARBA" id="ARBA00023002"/>
    </source>
</evidence>
<proteinExistence type="predicted"/>
<dbReference type="SUPFAM" id="SSF51905">
    <property type="entry name" value="FAD/NAD(P)-binding domain"/>
    <property type="match status" value="1"/>
</dbReference>
<reference evidence="8" key="1">
    <citation type="journal article" date="2019" name="Int. J. Syst. Evol. Microbiol.">
        <title>The Global Catalogue of Microorganisms (GCM) 10K type strain sequencing project: providing services to taxonomists for standard genome sequencing and annotation.</title>
        <authorList>
            <consortium name="The Broad Institute Genomics Platform"/>
            <consortium name="The Broad Institute Genome Sequencing Center for Infectious Disease"/>
            <person name="Wu L."/>
            <person name="Ma J."/>
        </authorList>
    </citation>
    <scope>NUCLEOTIDE SEQUENCE [LARGE SCALE GENOMIC DNA]</scope>
    <source>
        <strain evidence="8">JCM 17983</strain>
    </source>
</reference>
<dbReference type="InterPro" id="IPR050446">
    <property type="entry name" value="FAD-oxidoreductase/Apoptosis"/>
</dbReference>
<dbReference type="InterPro" id="IPR023753">
    <property type="entry name" value="FAD/NAD-binding_dom"/>
</dbReference>
<dbReference type="RefSeq" id="WP_274231700.1">
    <property type="nucleotide sequence ID" value="NZ_BAABHQ010000009.1"/>
</dbReference>
<keyword evidence="8" id="KW-1185">Reference proteome</keyword>
<dbReference type="InterPro" id="IPR016156">
    <property type="entry name" value="FAD/NAD-linked_Rdtase_dimer_sf"/>
</dbReference>
<dbReference type="EMBL" id="BAABHQ010000009">
    <property type="protein sequence ID" value="GAA4880175.1"/>
    <property type="molecule type" value="Genomic_DNA"/>
</dbReference>
<gene>
    <name evidence="7" type="ORF">GCM10023203_33880</name>
</gene>